<dbReference type="OrthoDB" id="9792989at2"/>
<dbReference type="Pfam" id="PF06962">
    <property type="entry name" value="rRNA_methylase"/>
    <property type="match status" value="1"/>
</dbReference>
<accession>A0A410QCK5</accession>
<dbReference type="RefSeq" id="WP_071138653.1">
    <property type="nucleotide sequence ID" value="NZ_CP035282.1"/>
</dbReference>
<dbReference type="PANTHER" id="PTHR35276:SF1">
    <property type="entry name" value="TRNA (MNM(5)S(2)U34)-METHYLTRANSFERASE, CHLOROPLASTIC"/>
    <property type="match status" value="1"/>
</dbReference>
<dbReference type="GO" id="GO:0032259">
    <property type="term" value="P:methylation"/>
    <property type="evidence" value="ECO:0007669"/>
    <property type="project" value="UniProtKB-KW"/>
</dbReference>
<name>A0A410QCK5_9FIRM</name>
<dbReference type="Proteomes" id="UP000287969">
    <property type="component" value="Chromosome"/>
</dbReference>
<reference evidence="2" key="1">
    <citation type="submission" date="2019-01" db="EMBL/GenBank/DDBJ databases">
        <title>Draft genomes of a novel of Sporanaerobacter strains.</title>
        <authorList>
            <person name="Ma S."/>
        </authorList>
    </citation>
    <scope>NUCLEOTIDE SEQUENCE [LARGE SCALE GENOMIC DNA]</scope>
    <source>
        <strain evidence="2">NJN-17</strain>
    </source>
</reference>
<evidence type="ECO:0000313" key="2">
    <source>
        <dbReference type="Proteomes" id="UP000287969"/>
    </source>
</evidence>
<protein>
    <submittedName>
        <fullName evidence="1">Methyltransferase domain-containing protein</fullName>
    </submittedName>
</protein>
<sequence>MGYKYLINAVVTYRYMVEQILKEGDTAVDCTVGNGNDTVLLAEKVGPKGKVYGFDIQKKALDITYNKLKERKLEDRVILINDDHKNLGKYINNMVKLGIFNLGYLPKGDRSIVTRKETTLQGILQLLNLLQNNGMAFIASYTGHREGYIENKGIEDFLKKLNQKKFGVVKFDFINQINNPPILYEIEKL</sequence>
<keyword evidence="1" id="KW-0808">Transferase</keyword>
<dbReference type="KEGG" id="spoa:EQM13_09060"/>
<gene>
    <name evidence="1" type="ORF">EQM13_09060</name>
</gene>
<dbReference type="InterPro" id="IPR029063">
    <property type="entry name" value="SAM-dependent_MTases_sf"/>
</dbReference>
<dbReference type="Gene3D" id="3.40.50.150">
    <property type="entry name" value="Vaccinia Virus protein VP39"/>
    <property type="match status" value="1"/>
</dbReference>
<dbReference type="AlphaFoldDB" id="A0A410QCK5"/>
<organism evidence="1 2">
    <name type="scientific">Acidilutibacter cellobiosedens</name>
    <dbReference type="NCBI Taxonomy" id="2507161"/>
    <lineage>
        <taxon>Bacteria</taxon>
        <taxon>Bacillati</taxon>
        <taxon>Bacillota</taxon>
        <taxon>Tissierellia</taxon>
        <taxon>Tissierellales</taxon>
        <taxon>Acidilutibacteraceae</taxon>
        <taxon>Acidilutibacter</taxon>
    </lineage>
</organism>
<proteinExistence type="predicted"/>
<keyword evidence="2" id="KW-1185">Reference proteome</keyword>
<dbReference type="GO" id="GO:0008168">
    <property type="term" value="F:methyltransferase activity"/>
    <property type="evidence" value="ECO:0007669"/>
    <property type="project" value="UniProtKB-KW"/>
</dbReference>
<keyword evidence="1" id="KW-0489">Methyltransferase</keyword>
<dbReference type="SUPFAM" id="SSF53335">
    <property type="entry name" value="S-adenosyl-L-methionine-dependent methyltransferases"/>
    <property type="match status" value="1"/>
</dbReference>
<dbReference type="EMBL" id="CP035282">
    <property type="protein sequence ID" value="QAT61726.1"/>
    <property type="molecule type" value="Genomic_DNA"/>
</dbReference>
<dbReference type="InterPro" id="IPR010719">
    <property type="entry name" value="MnmM_MeTrfase"/>
</dbReference>
<dbReference type="PANTHER" id="PTHR35276">
    <property type="entry name" value="S-ADENOSYL-L-METHIONINE-DEPENDENT METHYLTRANSFERASES SUPERFAMILY PROTEIN"/>
    <property type="match status" value="1"/>
</dbReference>
<evidence type="ECO:0000313" key="1">
    <source>
        <dbReference type="EMBL" id="QAT61726.1"/>
    </source>
</evidence>